<comment type="similarity">
    <text evidence="1">Belongs to the AB hydrolase superfamily. AB hydrolase 2 family.</text>
</comment>
<feature type="domain" description="Phospholipase/carboxylesterase/thioesterase" evidence="2">
    <location>
        <begin position="2"/>
        <end position="210"/>
    </location>
</feature>
<dbReference type="InterPro" id="IPR050565">
    <property type="entry name" value="LYPA1-2/EST-like"/>
</dbReference>
<gene>
    <name evidence="3" type="ORF">B0A48_15724</name>
</gene>
<name>A0A1V8SH26_9PEZI</name>
<keyword evidence="4" id="KW-1185">Reference proteome</keyword>
<dbReference type="GO" id="GO:0052689">
    <property type="term" value="F:carboxylic ester hydrolase activity"/>
    <property type="evidence" value="ECO:0007669"/>
    <property type="project" value="TreeGrafter"/>
</dbReference>
<proteinExistence type="inferred from homology"/>
<dbReference type="PANTHER" id="PTHR10655">
    <property type="entry name" value="LYSOPHOSPHOLIPASE-RELATED"/>
    <property type="match status" value="1"/>
</dbReference>
<dbReference type="Gene3D" id="3.40.50.1820">
    <property type="entry name" value="alpha/beta hydrolase"/>
    <property type="match status" value="1"/>
</dbReference>
<comment type="caution">
    <text evidence="3">The sequence shown here is derived from an EMBL/GenBank/DDBJ whole genome shotgun (WGS) entry which is preliminary data.</text>
</comment>
<dbReference type="Pfam" id="PF02230">
    <property type="entry name" value="Abhydrolase_2"/>
    <property type="match status" value="1"/>
</dbReference>
<dbReference type="AlphaFoldDB" id="A0A1V8SH26"/>
<evidence type="ECO:0000313" key="3">
    <source>
        <dbReference type="EMBL" id="OQN98454.1"/>
    </source>
</evidence>
<evidence type="ECO:0000256" key="1">
    <source>
        <dbReference type="ARBA" id="ARBA00006499"/>
    </source>
</evidence>
<dbReference type="SUPFAM" id="SSF53474">
    <property type="entry name" value="alpha/beta-Hydrolases"/>
    <property type="match status" value="1"/>
</dbReference>
<dbReference type="PANTHER" id="PTHR10655:SF63">
    <property type="entry name" value="PHOSPHOLIPASE_CARBOXYLESTERASE_THIOESTERASE DOMAIN-CONTAINING PROTEIN"/>
    <property type="match status" value="1"/>
</dbReference>
<dbReference type="Proteomes" id="UP000192596">
    <property type="component" value="Unassembled WGS sequence"/>
</dbReference>
<evidence type="ECO:0000259" key="2">
    <source>
        <dbReference type="Pfam" id="PF02230"/>
    </source>
</evidence>
<evidence type="ECO:0000313" key="4">
    <source>
        <dbReference type="Proteomes" id="UP000192596"/>
    </source>
</evidence>
<sequence>MEVHHPTAPHTHTIIFLHGRDSTAEQFASELFESQATDERTLPEALPGVKWVFPTAEVIPSKRFSGEMSQWLDMHTTEDPHELEAEQDMSASVKRIQDIVAAEAALVGADKVILGRISQGCAVAIHALLSGNLRLSGFIGLPSWLPRPKDVSRELSAGAYDQAVKTPVTLCHSEDDEVIDIRFGTELNDTLVASGMQVQWCVCPDGRHWINEPPGWTTLWLS</sequence>
<dbReference type="EMBL" id="NAJO01000046">
    <property type="protein sequence ID" value="OQN98454.1"/>
    <property type="molecule type" value="Genomic_DNA"/>
</dbReference>
<dbReference type="OrthoDB" id="2418081at2759"/>
<dbReference type="InParanoid" id="A0A1V8SH26"/>
<dbReference type="GO" id="GO:0005737">
    <property type="term" value="C:cytoplasm"/>
    <property type="evidence" value="ECO:0007669"/>
    <property type="project" value="TreeGrafter"/>
</dbReference>
<reference evidence="4" key="1">
    <citation type="submission" date="2017-03" db="EMBL/GenBank/DDBJ databases">
        <title>Genomes of endolithic fungi from Antarctica.</title>
        <authorList>
            <person name="Coleine C."/>
            <person name="Masonjones S."/>
            <person name="Stajich J.E."/>
        </authorList>
    </citation>
    <scope>NUCLEOTIDE SEQUENCE [LARGE SCALE GENOMIC DNA]</scope>
    <source>
        <strain evidence="4">CCFEE 5527</strain>
    </source>
</reference>
<protein>
    <recommendedName>
        <fullName evidence="2">Phospholipase/carboxylesterase/thioesterase domain-containing protein</fullName>
    </recommendedName>
</protein>
<accession>A0A1V8SH26</accession>
<organism evidence="3 4">
    <name type="scientific">Cryoendolithus antarcticus</name>
    <dbReference type="NCBI Taxonomy" id="1507870"/>
    <lineage>
        <taxon>Eukaryota</taxon>
        <taxon>Fungi</taxon>
        <taxon>Dikarya</taxon>
        <taxon>Ascomycota</taxon>
        <taxon>Pezizomycotina</taxon>
        <taxon>Dothideomycetes</taxon>
        <taxon>Dothideomycetidae</taxon>
        <taxon>Cladosporiales</taxon>
        <taxon>Cladosporiaceae</taxon>
        <taxon>Cryoendolithus</taxon>
    </lineage>
</organism>
<dbReference type="GO" id="GO:0008474">
    <property type="term" value="F:palmitoyl-(protein) hydrolase activity"/>
    <property type="evidence" value="ECO:0007669"/>
    <property type="project" value="TreeGrafter"/>
</dbReference>
<dbReference type="InterPro" id="IPR003140">
    <property type="entry name" value="PLipase/COase/thioEstase"/>
</dbReference>
<dbReference type="InterPro" id="IPR029058">
    <property type="entry name" value="AB_hydrolase_fold"/>
</dbReference>
<dbReference type="STRING" id="1507870.A0A1V8SH26"/>